<feature type="non-terminal residue" evidence="2">
    <location>
        <position position="1"/>
    </location>
</feature>
<evidence type="ECO:0000313" key="1">
    <source>
        <dbReference type="EMBL" id="SHH31124.1"/>
    </source>
</evidence>
<evidence type="ECO:0000313" key="3">
    <source>
        <dbReference type="Proteomes" id="UP000183967"/>
    </source>
</evidence>
<keyword evidence="3" id="KW-1185">Reference proteome</keyword>
<accession>A0A1M5WKM8</accession>
<sequence length="46" mass="5265">GKVPIPLTELNRYETMPAKWAKLIELAQLHAIENQKHRSNILKEAA</sequence>
<reference evidence="2" key="1">
    <citation type="submission" date="2016-11" db="EMBL/GenBank/DDBJ databases">
        <authorList>
            <person name="Jaros S."/>
            <person name="Januszkiewicz K."/>
            <person name="Wedrychowicz H."/>
        </authorList>
    </citation>
    <scope>NUCLEOTIDE SEQUENCE [LARGE SCALE GENOMIC DNA]</scope>
    <source>
        <strain evidence="2">DSM 13643</strain>
    </source>
</reference>
<reference evidence="3" key="2">
    <citation type="submission" date="2016-11" db="EMBL/GenBank/DDBJ databases">
        <authorList>
            <person name="Varghese N."/>
            <person name="Submissions S."/>
        </authorList>
    </citation>
    <scope>NUCLEOTIDE SEQUENCE [LARGE SCALE GENOMIC DNA]</scope>
    <source>
        <strain evidence="3">DSM 13643</strain>
    </source>
</reference>
<evidence type="ECO:0000313" key="2">
    <source>
        <dbReference type="EMBL" id="SHH88007.1"/>
    </source>
</evidence>
<proteinExistence type="predicted"/>
<dbReference type="EMBL" id="FQXO01000008">
    <property type="protein sequence ID" value="SHH31124.1"/>
    <property type="molecule type" value="Genomic_DNA"/>
</dbReference>
<protein>
    <submittedName>
        <fullName evidence="2">Uncharacterized protein</fullName>
    </submittedName>
</protein>
<dbReference type="EMBL" id="FQXO01000117">
    <property type="protein sequence ID" value="SHH88007.1"/>
    <property type="molecule type" value="Genomic_DNA"/>
</dbReference>
<dbReference type="AlphaFoldDB" id="A0A1M5WKM8"/>
<dbReference type="Proteomes" id="UP000183967">
    <property type="component" value="Unassembled WGS sequence"/>
</dbReference>
<organism evidence="2 3">
    <name type="scientific">Caloranaerobacter azorensis DSM 13643</name>
    <dbReference type="NCBI Taxonomy" id="1121264"/>
    <lineage>
        <taxon>Bacteria</taxon>
        <taxon>Bacillati</taxon>
        <taxon>Bacillota</taxon>
        <taxon>Tissierellia</taxon>
        <taxon>Tissierellales</taxon>
        <taxon>Thermohalobacteraceae</taxon>
        <taxon>Caloranaerobacter</taxon>
    </lineage>
</organism>
<name>A0A1M5WKM8_9FIRM</name>
<gene>
    <name evidence="1" type="ORF">SAMN02745135_00408</name>
    <name evidence="2" type="ORF">SAMN02745135_02525</name>
</gene>